<feature type="domain" description="Acyl-CoA dehydrogenase/oxidase N-terminal" evidence="9">
    <location>
        <begin position="6"/>
        <end position="116"/>
    </location>
</feature>
<dbReference type="InterPro" id="IPR013786">
    <property type="entry name" value="AcylCoA_DH/ox_N"/>
</dbReference>
<keyword evidence="3 5" id="KW-0285">Flavoprotein</keyword>
<evidence type="ECO:0000313" key="10">
    <source>
        <dbReference type="EMBL" id="WTP91614.1"/>
    </source>
</evidence>
<evidence type="ECO:0000256" key="4">
    <source>
        <dbReference type="ARBA" id="ARBA00022827"/>
    </source>
</evidence>
<comment type="similarity">
    <text evidence="2 5">Belongs to the acyl-CoA dehydrogenase family.</text>
</comment>
<gene>
    <name evidence="10" type="ORF">OG477_43050</name>
</gene>
<dbReference type="GO" id="GO:0050660">
    <property type="term" value="F:flavin adenine dinucleotide binding"/>
    <property type="evidence" value="ECO:0007669"/>
    <property type="project" value="InterPro"/>
</dbReference>
<dbReference type="InterPro" id="IPR036250">
    <property type="entry name" value="AcylCo_DH-like_C"/>
</dbReference>
<evidence type="ECO:0000259" key="9">
    <source>
        <dbReference type="Pfam" id="PF02771"/>
    </source>
</evidence>
<dbReference type="SUPFAM" id="SSF56645">
    <property type="entry name" value="Acyl-CoA dehydrogenase NM domain-like"/>
    <property type="match status" value="1"/>
</dbReference>
<feature type="compositionally biased region" description="Polar residues" evidence="6">
    <location>
        <begin position="320"/>
        <end position="329"/>
    </location>
</feature>
<protein>
    <submittedName>
        <fullName evidence="10">Acyl-CoA/acyl-ACP dehydrogenase</fullName>
    </submittedName>
</protein>
<dbReference type="CDD" id="cd00567">
    <property type="entry name" value="ACAD"/>
    <property type="match status" value="1"/>
</dbReference>
<name>A0AAU1I9E9_9ACTN</name>
<keyword evidence="4 5" id="KW-0274">FAD</keyword>
<dbReference type="PANTHER" id="PTHR43884">
    <property type="entry name" value="ACYL-COA DEHYDROGENASE"/>
    <property type="match status" value="1"/>
</dbReference>
<dbReference type="Gene3D" id="2.40.110.10">
    <property type="entry name" value="Butyryl-CoA Dehydrogenase, subunit A, domain 2"/>
    <property type="match status" value="1"/>
</dbReference>
<reference evidence="10" key="1">
    <citation type="submission" date="2022-10" db="EMBL/GenBank/DDBJ databases">
        <title>The complete genomes of actinobacterial strains from the NBC collection.</title>
        <authorList>
            <person name="Joergensen T.S."/>
            <person name="Alvarez Arevalo M."/>
            <person name="Sterndorff E.B."/>
            <person name="Faurdal D."/>
            <person name="Vuksanovic O."/>
            <person name="Mourched A.-S."/>
            <person name="Charusanti P."/>
            <person name="Shaw S."/>
            <person name="Blin K."/>
            <person name="Weber T."/>
        </authorList>
    </citation>
    <scope>NUCLEOTIDE SEQUENCE</scope>
    <source>
        <strain evidence="10">NBC 00180</strain>
    </source>
</reference>
<dbReference type="InterPro" id="IPR006091">
    <property type="entry name" value="Acyl-CoA_Oxase/DH_mid-dom"/>
</dbReference>
<evidence type="ECO:0000256" key="6">
    <source>
        <dbReference type="SAM" id="MobiDB-lite"/>
    </source>
</evidence>
<dbReference type="PANTHER" id="PTHR43884:SF40">
    <property type="entry name" value="ACYL-COA DEHYDROGENASE"/>
    <property type="match status" value="1"/>
</dbReference>
<dbReference type="EMBL" id="CP108140">
    <property type="protein sequence ID" value="WTP91614.1"/>
    <property type="molecule type" value="Genomic_DNA"/>
</dbReference>
<sequence>MDFPCTPEQAALKARAATYVQQLMQYEDQAAQAGGLLPAPLRELARAAIGASLYAINMPAEWGGLGLSLLDQVIVEEEFGTVHSGLWDLCWRPASVLAYCTKAQREKYLLPVIRGERFEAFAVAEPGARRNSGSATTAERTAGGWLLEGKKWFVTRGHVADFLIVQADAGPQRTSALFFVDIHAPGVQSERMPRSPHATANGTSEFCFTEVFVSDDDVLGGIGNGNDLIQEWLTAERLMIAARATGGAQRALEHARTWAGERGQSGSAADLRRVQAMLADCAVDVAANRAYTRKIAWEADQSRAYDRPDLPARQVMGKPWTNTAGSQIVSGRGHERTVRDECLAHELRVDRIWEGACAIQRLITASELLKRGSQALASPRP</sequence>
<dbReference type="InterPro" id="IPR009075">
    <property type="entry name" value="AcylCo_DH/oxidase_C"/>
</dbReference>
<evidence type="ECO:0000256" key="3">
    <source>
        <dbReference type="ARBA" id="ARBA00022630"/>
    </source>
</evidence>
<evidence type="ECO:0000256" key="2">
    <source>
        <dbReference type="ARBA" id="ARBA00009347"/>
    </source>
</evidence>
<feature type="domain" description="Acyl-CoA oxidase/dehydrogenase middle" evidence="8">
    <location>
        <begin position="120"/>
        <end position="211"/>
    </location>
</feature>
<accession>A0AAU1I9E9</accession>
<evidence type="ECO:0000259" key="7">
    <source>
        <dbReference type="Pfam" id="PF00441"/>
    </source>
</evidence>
<feature type="region of interest" description="Disordered" evidence="6">
    <location>
        <begin position="312"/>
        <end position="332"/>
    </location>
</feature>
<evidence type="ECO:0000256" key="5">
    <source>
        <dbReference type="RuleBase" id="RU362125"/>
    </source>
</evidence>
<feature type="domain" description="Acyl-CoA dehydrogenase/oxidase C-terminal" evidence="7">
    <location>
        <begin position="223"/>
        <end position="368"/>
    </location>
</feature>
<dbReference type="SUPFAM" id="SSF47203">
    <property type="entry name" value="Acyl-CoA dehydrogenase C-terminal domain-like"/>
    <property type="match status" value="1"/>
</dbReference>
<dbReference type="GO" id="GO:0003995">
    <property type="term" value="F:acyl-CoA dehydrogenase activity"/>
    <property type="evidence" value="ECO:0007669"/>
    <property type="project" value="TreeGrafter"/>
</dbReference>
<dbReference type="Pfam" id="PF02770">
    <property type="entry name" value="Acyl-CoA_dh_M"/>
    <property type="match status" value="1"/>
</dbReference>
<evidence type="ECO:0000259" key="8">
    <source>
        <dbReference type="Pfam" id="PF02770"/>
    </source>
</evidence>
<dbReference type="Gene3D" id="1.10.540.10">
    <property type="entry name" value="Acyl-CoA dehydrogenase/oxidase, N-terminal domain"/>
    <property type="match status" value="1"/>
</dbReference>
<proteinExistence type="inferred from homology"/>
<comment type="cofactor">
    <cofactor evidence="1 5">
        <name>FAD</name>
        <dbReference type="ChEBI" id="CHEBI:57692"/>
    </cofactor>
</comment>
<organism evidence="10">
    <name type="scientific">Streptomyces sp. NBC_00180</name>
    <dbReference type="NCBI Taxonomy" id="2903632"/>
    <lineage>
        <taxon>Bacteria</taxon>
        <taxon>Bacillati</taxon>
        <taxon>Actinomycetota</taxon>
        <taxon>Actinomycetes</taxon>
        <taxon>Kitasatosporales</taxon>
        <taxon>Streptomycetaceae</taxon>
        <taxon>Streptomyces</taxon>
    </lineage>
</organism>
<dbReference type="InterPro" id="IPR009100">
    <property type="entry name" value="AcylCoA_DH/oxidase_NM_dom_sf"/>
</dbReference>
<dbReference type="AlphaFoldDB" id="A0AAU1I9E9"/>
<dbReference type="Gene3D" id="1.20.140.10">
    <property type="entry name" value="Butyryl-CoA Dehydrogenase, subunit A, domain 3"/>
    <property type="match status" value="1"/>
</dbReference>
<evidence type="ECO:0000256" key="1">
    <source>
        <dbReference type="ARBA" id="ARBA00001974"/>
    </source>
</evidence>
<dbReference type="Pfam" id="PF02771">
    <property type="entry name" value="Acyl-CoA_dh_N"/>
    <property type="match status" value="1"/>
</dbReference>
<dbReference type="InterPro" id="IPR046373">
    <property type="entry name" value="Acyl-CoA_Oxase/DH_mid-dom_sf"/>
</dbReference>
<dbReference type="Pfam" id="PF00441">
    <property type="entry name" value="Acyl-CoA_dh_1"/>
    <property type="match status" value="1"/>
</dbReference>
<dbReference type="InterPro" id="IPR037069">
    <property type="entry name" value="AcylCoA_DH/ox_N_sf"/>
</dbReference>
<keyword evidence="5" id="KW-0560">Oxidoreductase</keyword>